<evidence type="ECO:0000256" key="4">
    <source>
        <dbReference type="ARBA" id="ARBA00022722"/>
    </source>
</evidence>
<feature type="domain" description="Integrase catalytic" evidence="15">
    <location>
        <begin position="253"/>
        <end position="415"/>
    </location>
</feature>
<keyword evidence="4" id="KW-0540">Nuclease</keyword>
<evidence type="ECO:0000313" key="17">
    <source>
        <dbReference type="Proteomes" id="UP000826656"/>
    </source>
</evidence>
<dbReference type="SUPFAM" id="SSF53098">
    <property type="entry name" value="Ribonuclease H-like"/>
    <property type="match status" value="1"/>
</dbReference>
<dbReference type="Gene3D" id="3.30.420.10">
    <property type="entry name" value="Ribonuclease H-like superfamily/Ribonuclease H"/>
    <property type="match status" value="1"/>
</dbReference>
<dbReference type="InterPro" id="IPR041373">
    <property type="entry name" value="RT_RNaseH"/>
</dbReference>
<keyword evidence="17" id="KW-1185">Reference proteome</keyword>
<keyword evidence="3" id="KW-0548">Nucleotidyltransferase</keyword>
<evidence type="ECO:0000313" key="16">
    <source>
        <dbReference type="EMBL" id="KAH0776644.1"/>
    </source>
</evidence>
<dbReference type="CDD" id="cd09274">
    <property type="entry name" value="RNase_HI_RT_Ty3"/>
    <property type="match status" value="1"/>
</dbReference>
<sequence length="584" mass="67376">MQHDKVIVYSSRQLKIHEKNYPTHDPELAAVIFSLKIWRHYLYGVHVDVFIEHKSLQYVFSLRDLKLRQRRWLELLKDYDMSVLYHPKKANVVTNALSRLSMGSVAHIEDEKKELVRDVHRLARLGFRLVDSTKGGFMVHHNSKSSFVVDVKSKQHLDPILMELKESVLNKSVEVFSQGGDGVLRYHGRLCVLDVDGLREKILEEAHGSRYSIHPGATKMYSDLREAYWWSGMKKDIGGFVAKCLNCQQVKAEHLKPGGLLQDINIPTWKWEEVNMDFVVGLPRTRRMTKSAHFSPVKVTFSAEDYAKFYVKEVVKLHGVPLSIIADRGAQFTSHFLKAFQQGFGTNVKLSTAFHPQMDGQAKRTIQTLEGMWRACMIDFKGNWDDHLPLIEFSYNNSYPSSIAMAPFEALYDRRCRSPVGWFEVGEFYLIGLVLVYEAIEKVRLIRDRLKTAQSWQKSYADNRRRDLEFEVGDWVYLKISTMKGVMRFGKMGKLSPRYVGPYQILKRVGKVAYELDLPSELAPVHSVFHVSMLKKCIGDPVSFLPIEGLGVDENLSYEEVPVEILDRQVQRLRNKEVAYVKVL</sequence>
<evidence type="ECO:0000256" key="9">
    <source>
        <dbReference type="ARBA" id="ARBA00022842"/>
    </source>
</evidence>
<evidence type="ECO:0000256" key="14">
    <source>
        <dbReference type="ARBA" id="ARBA00023172"/>
    </source>
</evidence>
<evidence type="ECO:0000259" key="15">
    <source>
        <dbReference type="PROSITE" id="PS50994"/>
    </source>
</evidence>
<evidence type="ECO:0000256" key="12">
    <source>
        <dbReference type="ARBA" id="ARBA00022932"/>
    </source>
</evidence>
<dbReference type="InterPro" id="IPR012337">
    <property type="entry name" value="RNaseH-like_sf"/>
</dbReference>
<keyword evidence="11" id="KW-0695">RNA-directed DNA polymerase</keyword>
<dbReference type="EMBL" id="JAIVGD010000003">
    <property type="protein sequence ID" value="KAH0776644.1"/>
    <property type="molecule type" value="Genomic_DNA"/>
</dbReference>
<dbReference type="Pfam" id="PF24626">
    <property type="entry name" value="SH3_Tf2-1"/>
    <property type="match status" value="1"/>
</dbReference>
<dbReference type="InterPro" id="IPR050951">
    <property type="entry name" value="Retrovirus_Pol_polyprotein"/>
</dbReference>
<keyword evidence="12" id="KW-0239">DNA-directed DNA polymerase</keyword>
<evidence type="ECO:0000256" key="3">
    <source>
        <dbReference type="ARBA" id="ARBA00022695"/>
    </source>
</evidence>
<evidence type="ECO:0000256" key="1">
    <source>
        <dbReference type="ARBA" id="ARBA00022670"/>
    </source>
</evidence>
<evidence type="ECO:0000256" key="5">
    <source>
        <dbReference type="ARBA" id="ARBA00022723"/>
    </source>
</evidence>
<keyword evidence="9" id="KW-0460">Magnesium</keyword>
<gene>
    <name evidence="16" type="ORF">KY290_008055</name>
</gene>
<evidence type="ECO:0000256" key="7">
    <source>
        <dbReference type="ARBA" id="ARBA00022759"/>
    </source>
</evidence>
<dbReference type="InterPro" id="IPR043502">
    <property type="entry name" value="DNA/RNA_pol_sf"/>
</dbReference>
<reference evidence="16 17" key="1">
    <citation type="journal article" date="2021" name="bioRxiv">
        <title>Chromosome-scale and haplotype-resolved genome assembly of a tetraploid potato cultivar.</title>
        <authorList>
            <person name="Sun H."/>
            <person name="Jiao W.-B."/>
            <person name="Krause K."/>
            <person name="Campoy J.A."/>
            <person name="Goel M."/>
            <person name="Folz-Donahue K."/>
            <person name="Kukat C."/>
            <person name="Huettel B."/>
            <person name="Schneeberger K."/>
        </authorList>
    </citation>
    <scope>NUCLEOTIDE SEQUENCE [LARGE SCALE GENOMIC DNA]</scope>
    <source>
        <strain evidence="16">SolTubOtavaFocal</strain>
        <tissue evidence="16">Leaves</tissue>
    </source>
</reference>
<keyword evidence="14" id="KW-0233">DNA recombination</keyword>
<evidence type="ECO:0000256" key="6">
    <source>
        <dbReference type="ARBA" id="ARBA00022750"/>
    </source>
</evidence>
<keyword evidence="6" id="KW-0064">Aspartyl protease</keyword>
<dbReference type="PROSITE" id="PS50994">
    <property type="entry name" value="INTEGRASE"/>
    <property type="match status" value="1"/>
</dbReference>
<evidence type="ECO:0000256" key="8">
    <source>
        <dbReference type="ARBA" id="ARBA00022801"/>
    </source>
</evidence>
<keyword evidence="7" id="KW-0255">Endonuclease</keyword>
<keyword evidence="13" id="KW-0238">DNA-binding</keyword>
<name>A0ABQ7W7B0_SOLTU</name>
<dbReference type="InterPro" id="IPR041588">
    <property type="entry name" value="Integrase_H2C2"/>
</dbReference>
<proteinExistence type="predicted"/>
<dbReference type="Pfam" id="PF17921">
    <property type="entry name" value="Integrase_H2C2"/>
    <property type="match status" value="1"/>
</dbReference>
<organism evidence="16 17">
    <name type="scientific">Solanum tuberosum</name>
    <name type="common">Potato</name>
    <dbReference type="NCBI Taxonomy" id="4113"/>
    <lineage>
        <taxon>Eukaryota</taxon>
        <taxon>Viridiplantae</taxon>
        <taxon>Streptophyta</taxon>
        <taxon>Embryophyta</taxon>
        <taxon>Tracheophyta</taxon>
        <taxon>Spermatophyta</taxon>
        <taxon>Magnoliopsida</taxon>
        <taxon>eudicotyledons</taxon>
        <taxon>Gunneridae</taxon>
        <taxon>Pentapetalae</taxon>
        <taxon>asterids</taxon>
        <taxon>lamiids</taxon>
        <taxon>Solanales</taxon>
        <taxon>Solanaceae</taxon>
        <taxon>Solanoideae</taxon>
        <taxon>Solaneae</taxon>
        <taxon>Solanum</taxon>
    </lineage>
</organism>
<evidence type="ECO:0000256" key="13">
    <source>
        <dbReference type="ARBA" id="ARBA00023125"/>
    </source>
</evidence>
<protein>
    <recommendedName>
        <fullName evidence="15">Integrase catalytic domain-containing protein</fullName>
    </recommendedName>
</protein>
<dbReference type="Proteomes" id="UP000826656">
    <property type="component" value="Unassembled WGS sequence"/>
</dbReference>
<keyword evidence="1" id="KW-0645">Protease</keyword>
<evidence type="ECO:0000256" key="11">
    <source>
        <dbReference type="ARBA" id="ARBA00022918"/>
    </source>
</evidence>
<dbReference type="Gene3D" id="1.10.340.70">
    <property type="match status" value="1"/>
</dbReference>
<dbReference type="InterPro" id="IPR001584">
    <property type="entry name" value="Integrase_cat-core"/>
</dbReference>
<keyword evidence="5" id="KW-0479">Metal-binding</keyword>
<keyword evidence="10" id="KW-0229">DNA integration</keyword>
<keyword evidence="2" id="KW-0808">Transferase</keyword>
<comment type="caution">
    <text evidence="16">The sequence shown here is derived from an EMBL/GenBank/DDBJ whole genome shotgun (WGS) entry which is preliminary data.</text>
</comment>
<dbReference type="PANTHER" id="PTHR37984:SF5">
    <property type="entry name" value="PROTEIN NYNRIN-LIKE"/>
    <property type="match status" value="1"/>
</dbReference>
<dbReference type="InterPro" id="IPR056924">
    <property type="entry name" value="SH3_Tf2-1"/>
</dbReference>
<dbReference type="Pfam" id="PF17917">
    <property type="entry name" value="RT_RNaseH"/>
    <property type="match status" value="1"/>
</dbReference>
<dbReference type="PANTHER" id="PTHR37984">
    <property type="entry name" value="PROTEIN CBG26694"/>
    <property type="match status" value="1"/>
</dbReference>
<evidence type="ECO:0000256" key="10">
    <source>
        <dbReference type="ARBA" id="ARBA00022908"/>
    </source>
</evidence>
<dbReference type="InterPro" id="IPR036397">
    <property type="entry name" value="RNaseH_sf"/>
</dbReference>
<keyword evidence="8" id="KW-0378">Hydrolase</keyword>
<evidence type="ECO:0000256" key="2">
    <source>
        <dbReference type="ARBA" id="ARBA00022679"/>
    </source>
</evidence>
<dbReference type="SUPFAM" id="SSF56672">
    <property type="entry name" value="DNA/RNA polymerases"/>
    <property type="match status" value="1"/>
</dbReference>
<accession>A0ABQ7W7B0</accession>